<dbReference type="FunFam" id="1.10.8.270:FF:000034">
    <property type="entry name" value="TBC (Tre-2/Bub2/Cdc16) domain family"/>
    <property type="match status" value="1"/>
</dbReference>
<feature type="compositionally biased region" description="Basic and acidic residues" evidence="1">
    <location>
        <begin position="746"/>
        <end position="764"/>
    </location>
</feature>
<feature type="compositionally biased region" description="Low complexity" evidence="1">
    <location>
        <begin position="182"/>
        <end position="192"/>
    </location>
</feature>
<evidence type="ECO:0000313" key="4">
    <source>
        <dbReference type="Proteomes" id="UP000285146"/>
    </source>
</evidence>
<feature type="region of interest" description="Disordered" evidence="1">
    <location>
        <begin position="739"/>
        <end position="764"/>
    </location>
</feature>
<dbReference type="Gene3D" id="1.10.8.270">
    <property type="entry name" value="putative rabgap domain of human tbc1 domain family member 14 like domains"/>
    <property type="match status" value="1"/>
</dbReference>
<comment type="caution">
    <text evidence="3">The sequence shown here is derived from an EMBL/GenBank/DDBJ whole genome shotgun (WGS) entry which is preliminary data.</text>
</comment>
<dbReference type="Pfam" id="PF00566">
    <property type="entry name" value="RabGAP-TBC"/>
    <property type="match status" value="1"/>
</dbReference>
<feature type="compositionally biased region" description="Basic and acidic residues" evidence="1">
    <location>
        <begin position="216"/>
        <end position="226"/>
    </location>
</feature>
<feature type="compositionally biased region" description="Polar residues" evidence="1">
    <location>
        <begin position="259"/>
        <end position="270"/>
    </location>
</feature>
<feature type="compositionally biased region" description="Polar residues" evidence="1">
    <location>
        <begin position="122"/>
        <end position="153"/>
    </location>
</feature>
<sequence length="764" mass="84710">MMLYERTVEEPAVLPGPASPPDMNTSKSSKSSKSSSFQSTFSDHESILTDASNFEDIGLGDDSAHLDLDVHRPKRDRSPYDTTYASDPRAKTVTSLAKTHSSQTSSSKPRTTQITQREITTAKRQPTAQTLQPNGLGSNVRSTNTTSLLSETYVNPLPLRKGPNSRPSVPSGRRPRTPSPNPRKLSPSLSPNPRSPNPRDPGMSLKLRRSSSWQSNRERRSEAELERECDEDDGDDIPDGFVLDNVPLSPRPPSERPKSQTPSLKSNSPERSPKPRVRSVGNGTPAGGGESGSIGALRSPSFKSETALSSLRSPISEGNLRSPLKGRAHSWNTALHGLNRDAKELTEKLEEHAEELATKAQRSSTGSMPKARRASTTQVARPKHKSALAELPPLRRSNIMIDPLPISKEKEAVLSRTRPSWLPPKDPAEERRHLREYQKMMQKSLENERRREEQKKAMSKNKDTAADSLMHIWEKEIIPRWNESIRERRTRELWWRGIATRSRGEVWTRAIGNDLGLSENSFNAALKRAHEAEAREKAGHGGAEDHKVVGWMRAIRKDVEEQTWRDLRIFQAGGPLHQGLLDVLNAYAMYRSDIGYVTGCNTIAALLLINLPSPTAAFIALANILNRSLPLSFYSDDAGAKSSAYNLLLQTLATKSPKLHSHLTQLPGHDPDIYMGYIYTSLFTGHLALDEASRLWDVYVFEGDSVLVRAGVAVLLDHEMALLGTQSMEEVGTAISGKKQKLVGKPGDEERWMKSVREAGKHNA</sequence>
<dbReference type="PANTHER" id="PTHR47219">
    <property type="entry name" value="RAB GTPASE-ACTIVATING PROTEIN 1-LIKE"/>
    <property type="match status" value="1"/>
</dbReference>
<gene>
    <name evidence="3" type="ORF">VPNG_09515</name>
</gene>
<dbReference type="FunFam" id="1.10.10.750:FF:000013">
    <property type="entry name" value="Similar to TBC domain protein"/>
    <property type="match status" value="1"/>
</dbReference>
<accession>A0A423VSD3</accession>
<name>A0A423VSD3_9PEZI</name>
<feature type="region of interest" description="Disordered" evidence="1">
    <location>
        <begin position="1"/>
        <end position="301"/>
    </location>
</feature>
<dbReference type="PANTHER" id="PTHR47219:SF15">
    <property type="entry name" value="TBC1 DOMAIN FAMILY MEMBER 12 ISOFORM X1"/>
    <property type="match status" value="1"/>
</dbReference>
<proteinExistence type="predicted"/>
<dbReference type="InterPro" id="IPR035969">
    <property type="entry name" value="Rab-GAP_TBC_sf"/>
</dbReference>
<dbReference type="InParanoid" id="A0A423VSD3"/>
<dbReference type="Gene3D" id="1.10.10.750">
    <property type="entry name" value="Ypt/Rab-GAP domain of gyp1p, domain 1"/>
    <property type="match status" value="1"/>
</dbReference>
<evidence type="ECO:0000259" key="2">
    <source>
        <dbReference type="PROSITE" id="PS50086"/>
    </source>
</evidence>
<dbReference type="PROSITE" id="PS50086">
    <property type="entry name" value="TBC_RABGAP"/>
    <property type="match status" value="1"/>
</dbReference>
<dbReference type="AlphaFoldDB" id="A0A423VSD3"/>
<feature type="compositionally biased region" description="Low complexity" evidence="1">
    <location>
        <begin position="162"/>
        <end position="172"/>
    </location>
</feature>
<dbReference type="SUPFAM" id="SSF47923">
    <property type="entry name" value="Ypt/Rab-GAP domain of gyp1p"/>
    <property type="match status" value="2"/>
</dbReference>
<dbReference type="GO" id="GO:0031267">
    <property type="term" value="F:small GTPase binding"/>
    <property type="evidence" value="ECO:0007669"/>
    <property type="project" value="TreeGrafter"/>
</dbReference>
<dbReference type="EMBL" id="LKEB01000078">
    <property type="protein sequence ID" value="ROV93902.1"/>
    <property type="molecule type" value="Genomic_DNA"/>
</dbReference>
<reference evidence="3 4" key="1">
    <citation type="submission" date="2015-09" db="EMBL/GenBank/DDBJ databases">
        <title>Host preference determinants of Valsa canker pathogens revealed by comparative genomics.</title>
        <authorList>
            <person name="Yin Z."/>
            <person name="Huang L."/>
        </authorList>
    </citation>
    <scope>NUCLEOTIDE SEQUENCE [LARGE SCALE GENOMIC DNA]</scope>
    <source>
        <strain evidence="3 4">SXYLt</strain>
    </source>
</reference>
<feature type="domain" description="Rab-GAP TBC" evidence="2">
    <location>
        <begin position="497"/>
        <end position="703"/>
    </location>
</feature>
<dbReference type="Gene3D" id="1.10.472.80">
    <property type="entry name" value="Ypt/Rab-GAP domain of gyp1p, domain 3"/>
    <property type="match status" value="1"/>
</dbReference>
<feature type="compositionally biased region" description="Acidic residues" evidence="1">
    <location>
        <begin position="227"/>
        <end position="238"/>
    </location>
</feature>
<evidence type="ECO:0000313" key="3">
    <source>
        <dbReference type="EMBL" id="ROV93902.1"/>
    </source>
</evidence>
<dbReference type="InterPro" id="IPR000195">
    <property type="entry name" value="Rab-GAP-TBC_dom"/>
</dbReference>
<feature type="compositionally biased region" description="Low complexity" evidence="1">
    <location>
        <begin position="25"/>
        <end position="41"/>
    </location>
</feature>
<keyword evidence="4" id="KW-1185">Reference proteome</keyword>
<dbReference type="OrthoDB" id="289721at2759"/>
<dbReference type="SMART" id="SM00164">
    <property type="entry name" value="TBC"/>
    <property type="match status" value="1"/>
</dbReference>
<protein>
    <recommendedName>
        <fullName evidence="2">Rab-GAP TBC domain-containing protein</fullName>
    </recommendedName>
</protein>
<feature type="compositionally biased region" description="Polar residues" evidence="1">
    <location>
        <begin position="92"/>
        <end position="109"/>
    </location>
</feature>
<organism evidence="3 4">
    <name type="scientific">Cytospora leucostoma</name>
    <dbReference type="NCBI Taxonomy" id="1230097"/>
    <lineage>
        <taxon>Eukaryota</taxon>
        <taxon>Fungi</taxon>
        <taxon>Dikarya</taxon>
        <taxon>Ascomycota</taxon>
        <taxon>Pezizomycotina</taxon>
        <taxon>Sordariomycetes</taxon>
        <taxon>Sordariomycetidae</taxon>
        <taxon>Diaporthales</taxon>
        <taxon>Cytosporaceae</taxon>
        <taxon>Cytospora</taxon>
    </lineage>
</organism>
<feature type="compositionally biased region" description="Basic and acidic residues" evidence="1">
    <location>
        <begin position="445"/>
        <end position="464"/>
    </location>
</feature>
<dbReference type="Pfam" id="PF22874">
    <property type="entry name" value="SBE2_M"/>
    <property type="match status" value="1"/>
</dbReference>
<evidence type="ECO:0000256" key="1">
    <source>
        <dbReference type="SAM" id="MobiDB-lite"/>
    </source>
</evidence>
<dbReference type="InterPro" id="IPR050302">
    <property type="entry name" value="Rab_GAP_TBC_domain"/>
</dbReference>
<dbReference type="Proteomes" id="UP000285146">
    <property type="component" value="Unassembled WGS sequence"/>
</dbReference>
<feature type="compositionally biased region" description="Basic and acidic residues" evidence="1">
    <location>
        <begin position="62"/>
        <end position="79"/>
    </location>
</feature>
<dbReference type="InterPro" id="IPR053949">
    <property type="entry name" value="SBE2/SBE22_M"/>
</dbReference>
<dbReference type="STRING" id="1230097.A0A423VSD3"/>
<feature type="compositionally biased region" description="Low complexity" evidence="1">
    <location>
        <begin position="110"/>
        <end position="119"/>
    </location>
</feature>
<dbReference type="GO" id="GO:0005096">
    <property type="term" value="F:GTPase activator activity"/>
    <property type="evidence" value="ECO:0007669"/>
    <property type="project" value="TreeGrafter"/>
</dbReference>
<feature type="region of interest" description="Disordered" evidence="1">
    <location>
        <begin position="442"/>
        <end position="464"/>
    </location>
</feature>
<feature type="region of interest" description="Disordered" evidence="1">
    <location>
        <begin position="352"/>
        <end position="392"/>
    </location>
</feature>